<reference evidence="7 8" key="1">
    <citation type="submission" date="2018-03" db="EMBL/GenBank/DDBJ databases">
        <title>Genomic Encyclopedia of Archaeal and Bacterial Type Strains, Phase II (KMG-II): from individual species to whole genera.</title>
        <authorList>
            <person name="Goeker M."/>
        </authorList>
    </citation>
    <scope>NUCLEOTIDE SEQUENCE [LARGE SCALE GENOMIC DNA]</scope>
    <source>
        <strain evidence="7 8">DSM 29318</strain>
    </source>
</reference>
<sequence>MNPAIRLDGLPSPDARPELYRDVPAKRLVAWLVDAVIVWGLWLVLTILSLGLLVWLLPFFAVLDFFYRTIGLTNRSATVGMRLAGIEIRDRRGEPLDFGQAFLHTAGYMLSVITFPVQLVSILLMAGTERRQGLTDMVLGTAALNLRG</sequence>
<comment type="subcellular location">
    <subcellularLocation>
        <location evidence="1">Membrane</location>
        <topology evidence="1">Multi-pass membrane protein</topology>
    </subcellularLocation>
</comment>
<proteinExistence type="predicted"/>
<evidence type="ECO:0000256" key="3">
    <source>
        <dbReference type="ARBA" id="ARBA00022989"/>
    </source>
</evidence>
<protein>
    <submittedName>
        <fullName evidence="7">Putative RDD family membrane protein YckC</fullName>
    </submittedName>
</protein>
<dbReference type="InterPro" id="IPR010432">
    <property type="entry name" value="RDD"/>
</dbReference>
<keyword evidence="8" id="KW-1185">Reference proteome</keyword>
<evidence type="ECO:0000256" key="4">
    <source>
        <dbReference type="ARBA" id="ARBA00023136"/>
    </source>
</evidence>
<feature type="domain" description="RDD" evidence="6">
    <location>
        <begin position="25"/>
        <end position="139"/>
    </location>
</feature>
<feature type="transmembrane region" description="Helical" evidence="5">
    <location>
        <begin position="106"/>
        <end position="127"/>
    </location>
</feature>
<evidence type="ECO:0000256" key="5">
    <source>
        <dbReference type="SAM" id="Phobius"/>
    </source>
</evidence>
<name>A0A2T0X987_9RHOB</name>
<evidence type="ECO:0000256" key="1">
    <source>
        <dbReference type="ARBA" id="ARBA00004141"/>
    </source>
</evidence>
<organism evidence="7 8">
    <name type="scientific">Hasllibacter halocynthiae</name>
    <dbReference type="NCBI Taxonomy" id="595589"/>
    <lineage>
        <taxon>Bacteria</taxon>
        <taxon>Pseudomonadati</taxon>
        <taxon>Pseudomonadota</taxon>
        <taxon>Alphaproteobacteria</taxon>
        <taxon>Rhodobacterales</taxon>
        <taxon>Roseobacteraceae</taxon>
        <taxon>Hasllibacter</taxon>
    </lineage>
</organism>
<evidence type="ECO:0000313" key="8">
    <source>
        <dbReference type="Proteomes" id="UP000238801"/>
    </source>
</evidence>
<dbReference type="GO" id="GO:0016020">
    <property type="term" value="C:membrane"/>
    <property type="evidence" value="ECO:0007669"/>
    <property type="project" value="UniProtKB-SubCell"/>
</dbReference>
<dbReference type="Proteomes" id="UP000238801">
    <property type="component" value="Unassembled WGS sequence"/>
</dbReference>
<dbReference type="EMBL" id="PVTT01000001">
    <property type="protein sequence ID" value="PRY95489.1"/>
    <property type="molecule type" value="Genomic_DNA"/>
</dbReference>
<evidence type="ECO:0000313" key="7">
    <source>
        <dbReference type="EMBL" id="PRY95489.1"/>
    </source>
</evidence>
<gene>
    <name evidence="7" type="ORF">BCF33_1110</name>
</gene>
<feature type="transmembrane region" description="Helical" evidence="5">
    <location>
        <begin position="28"/>
        <end position="57"/>
    </location>
</feature>
<dbReference type="Pfam" id="PF06271">
    <property type="entry name" value="RDD"/>
    <property type="match status" value="1"/>
</dbReference>
<keyword evidence="4 5" id="KW-0472">Membrane</keyword>
<comment type="caution">
    <text evidence="7">The sequence shown here is derived from an EMBL/GenBank/DDBJ whole genome shotgun (WGS) entry which is preliminary data.</text>
</comment>
<dbReference type="OrthoDB" id="7270324at2"/>
<keyword evidence="2 5" id="KW-0812">Transmembrane</keyword>
<dbReference type="RefSeq" id="WP_106159861.1">
    <property type="nucleotide sequence ID" value="NZ_PVTT01000001.1"/>
</dbReference>
<evidence type="ECO:0000256" key="2">
    <source>
        <dbReference type="ARBA" id="ARBA00022692"/>
    </source>
</evidence>
<accession>A0A2T0X987</accession>
<dbReference type="AlphaFoldDB" id="A0A2T0X987"/>
<keyword evidence="3 5" id="KW-1133">Transmembrane helix</keyword>
<evidence type="ECO:0000259" key="6">
    <source>
        <dbReference type="Pfam" id="PF06271"/>
    </source>
</evidence>